<name>A0AAN9MFF0_PHACN</name>
<dbReference type="FunFam" id="2.60.40.790:FF:000059">
    <property type="entry name" value="26.5 kDa heat shock protein, mitochondrial"/>
    <property type="match status" value="1"/>
</dbReference>
<accession>A0AAN9MFF0</accession>
<comment type="similarity">
    <text evidence="3 4">Belongs to the small heat shock protein (HSP20) family.</text>
</comment>
<evidence type="ECO:0000313" key="7">
    <source>
        <dbReference type="EMBL" id="KAK7353427.1"/>
    </source>
</evidence>
<evidence type="ECO:0000256" key="4">
    <source>
        <dbReference type="RuleBase" id="RU003616"/>
    </source>
</evidence>
<keyword evidence="8" id="KW-1185">Reference proteome</keyword>
<reference evidence="7 8" key="1">
    <citation type="submission" date="2024-01" db="EMBL/GenBank/DDBJ databases">
        <title>The genomes of 5 underutilized Papilionoideae crops provide insights into root nodulation and disease resistanc.</title>
        <authorList>
            <person name="Jiang F."/>
        </authorList>
    </citation>
    <scope>NUCLEOTIDE SEQUENCE [LARGE SCALE GENOMIC DNA]</scope>
    <source>
        <strain evidence="7">JINMINGXINNONG_FW02</strain>
        <tissue evidence="7">Leaves</tissue>
    </source>
</reference>
<proteinExistence type="inferred from homology"/>
<dbReference type="CDD" id="cd06464">
    <property type="entry name" value="ACD_sHsps-like"/>
    <property type="match status" value="1"/>
</dbReference>
<evidence type="ECO:0000256" key="5">
    <source>
        <dbReference type="SAM" id="MobiDB-lite"/>
    </source>
</evidence>
<feature type="compositionally biased region" description="Pro residues" evidence="5">
    <location>
        <begin position="10"/>
        <end position="19"/>
    </location>
</feature>
<gene>
    <name evidence="7" type="ORF">VNO80_18874</name>
</gene>
<evidence type="ECO:0000256" key="3">
    <source>
        <dbReference type="PROSITE-ProRule" id="PRU00285"/>
    </source>
</evidence>
<dbReference type="PROSITE" id="PS01031">
    <property type="entry name" value="SHSP"/>
    <property type="match status" value="1"/>
</dbReference>
<dbReference type="GO" id="GO:0009408">
    <property type="term" value="P:response to heat"/>
    <property type="evidence" value="ECO:0007669"/>
    <property type="project" value="InterPro"/>
</dbReference>
<dbReference type="InterPro" id="IPR044587">
    <property type="entry name" value="HSP21-like"/>
</dbReference>
<comment type="caution">
    <text evidence="7">The sequence shown here is derived from an EMBL/GenBank/DDBJ whole genome shotgun (WGS) entry which is preliminary data.</text>
</comment>
<dbReference type="SUPFAM" id="SSF49764">
    <property type="entry name" value="HSP20-like chaperones"/>
    <property type="match status" value="1"/>
</dbReference>
<comment type="subcellular location">
    <subcellularLocation>
        <location evidence="1">Plastid</location>
    </subcellularLocation>
</comment>
<evidence type="ECO:0000256" key="1">
    <source>
        <dbReference type="ARBA" id="ARBA00004474"/>
    </source>
</evidence>
<dbReference type="InterPro" id="IPR008978">
    <property type="entry name" value="HSP20-like_chaperone"/>
</dbReference>
<dbReference type="AlphaFoldDB" id="A0AAN9MFF0"/>
<dbReference type="Pfam" id="PF00011">
    <property type="entry name" value="HSP20"/>
    <property type="match status" value="1"/>
</dbReference>
<feature type="compositionally biased region" description="Polar residues" evidence="5">
    <location>
        <begin position="36"/>
        <end position="45"/>
    </location>
</feature>
<dbReference type="EMBL" id="JAYMYR010000007">
    <property type="protein sequence ID" value="KAK7353427.1"/>
    <property type="molecule type" value="Genomic_DNA"/>
</dbReference>
<sequence>MMSAITQQPVKPPFLPPRIPEATTFFGKKEKESIDTAAQTSSSGKQEIPEKPPSQLMVFLKEDVPIFQNPKEESVPELLEFESEEDSEKEFLEEQSEEGSEEGYADLSVLMVSHDKDPGGSSEIKTNIARLSNCWVQNFHTSSQTLKTLLHSLYIQQFPHLTLINTSHSSSTPHTHHQHLTFLFLSPFSMAQTLSTSSLLLSPKTGYSVKPKNNVVAPCMASFPSRKELPRLQRMRAQASGDNKDHSVEVQHVNKGDQATAVERKPSRTAFDISPFGLLDPWSPMRSMRQILDTMDRIFEDTMTFPGRNVGGGEFRAPWDIKDEEHEIRMRFDMPGLSKENVKVSVEDDVLVINGGHKSEQEQGGDDSWSSRSYSSYDTRLKLPDNCEKDKVKAELKNGVLYITIPKTKVERKVIDVEVH</sequence>
<protein>
    <recommendedName>
        <fullName evidence="6">SHSP domain-containing protein</fullName>
    </recommendedName>
</protein>
<feature type="domain" description="SHSP" evidence="6">
    <location>
        <begin position="310"/>
        <end position="420"/>
    </location>
</feature>
<dbReference type="Gene3D" id="2.60.40.790">
    <property type="match status" value="1"/>
</dbReference>
<evidence type="ECO:0000313" key="8">
    <source>
        <dbReference type="Proteomes" id="UP001374584"/>
    </source>
</evidence>
<dbReference type="GO" id="GO:0009536">
    <property type="term" value="C:plastid"/>
    <property type="evidence" value="ECO:0007669"/>
    <property type="project" value="UniProtKB-SubCell"/>
</dbReference>
<evidence type="ECO:0000259" key="6">
    <source>
        <dbReference type="PROSITE" id="PS01031"/>
    </source>
</evidence>
<dbReference type="Proteomes" id="UP001374584">
    <property type="component" value="Unassembled WGS sequence"/>
</dbReference>
<evidence type="ECO:0000256" key="2">
    <source>
        <dbReference type="ARBA" id="ARBA00023016"/>
    </source>
</evidence>
<dbReference type="InterPro" id="IPR002068">
    <property type="entry name" value="A-crystallin/Hsp20_dom"/>
</dbReference>
<keyword evidence="2" id="KW-0346">Stress response</keyword>
<feature type="region of interest" description="Disordered" evidence="5">
    <location>
        <begin position="1"/>
        <end position="54"/>
    </location>
</feature>
<dbReference type="PANTHER" id="PTHR46733:SF4">
    <property type="entry name" value="HEAT SHOCK PROTEIN 21, CHLOROPLASTIC"/>
    <property type="match status" value="1"/>
</dbReference>
<feature type="region of interest" description="Disordered" evidence="5">
    <location>
        <begin position="80"/>
        <end position="102"/>
    </location>
</feature>
<dbReference type="PANTHER" id="PTHR46733">
    <property type="entry name" value="26.5 KDA HEAT SHOCK PROTEIN, MITOCHONDRIAL"/>
    <property type="match status" value="1"/>
</dbReference>
<organism evidence="7 8">
    <name type="scientific">Phaseolus coccineus</name>
    <name type="common">Scarlet runner bean</name>
    <name type="synonym">Phaseolus multiflorus</name>
    <dbReference type="NCBI Taxonomy" id="3886"/>
    <lineage>
        <taxon>Eukaryota</taxon>
        <taxon>Viridiplantae</taxon>
        <taxon>Streptophyta</taxon>
        <taxon>Embryophyta</taxon>
        <taxon>Tracheophyta</taxon>
        <taxon>Spermatophyta</taxon>
        <taxon>Magnoliopsida</taxon>
        <taxon>eudicotyledons</taxon>
        <taxon>Gunneridae</taxon>
        <taxon>Pentapetalae</taxon>
        <taxon>rosids</taxon>
        <taxon>fabids</taxon>
        <taxon>Fabales</taxon>
        <taxon>Fabaceae</taxon>
        <taxon>Papilionoideae</taxon>
        <taxon>50 kb inversion clade</taxon>
        <taxon>NPAAA clade</taxon>
        <taxon>indigoferoid/millettioid clade</taxon>
        <taxon>Phaseoleae</taxon>
        <taxon>Phaseolus</taxon>
    </lineage>
</organism>